<dbReference type="AlphaFoldDB" id="A0A5C4W769"/>
<evidence type="ECO:0000313" key="3">
    <source>
        <dbReference type="Proteomes" id="UP000312512"/>
    </source>
</evidence>
<dbReference type="PANTHER" id="PTHR21310:SF42">
    <property type="entry name" value="BIFUNCTIONAL AAC_APH"/>
    <property type="match status" value="1"/>
</dbReference>
<reference evidence="2 3" key="1">
    <citation type="submission" date="2019-10" db="EMBL/GenBank/DDBJ databases">
        <title>Nonomuraea sp. nov., isolated from Phyllanthus amarus.</title>
        <authorList>
            <person name="Klykleung N."/>
            <person name="Tanasupawat S."/>
        </authorList>
    </citation>
    <scope>NUCLEOTIDE SEQUENCE [LARGE SCALE GENOMIC DNA]</scope>
    <source>
        <strain evidence="2 3">PA1-10</strain>
    </source>
</reference>
<evidence type="ECO:0000259" key="1">
    <source>
        <dbReference type="Pfam" id="PF01636"/>
    </source>
</evidence>
<accession>A0A5C4W769</accession>
<dbReference type="Gene3D" id="3.90.1200.10">
    <property type="match status" value="1"/>
</dbReference>
<dbReference type="InterPro" id="IPR051678">
    <property type="entry name" value="AGP_Transferase"/>
</dbReference>
<comment type="caution">
    <text evidence="2">The sequence shown here is derived from an EMBL/GenBank/DDBJ whole genome shotgun (WGS) entry which is preliminary data.</text>
</comment>
<dbReference type="CDD" id="cd05155">
    <property type="entry name" value="APH_ChoK_like_1"/>
    <property type="match status" value="1"/>
</dbReference>
<protein>
    <submittedName>
        <fullName evidence="2">Phosphotransferase</fullName>
    </submittedName>
</protein>
<dbReference type="SUPFAM" id="SSF56112">
    <property type="entry name" value="Protein kinase-like (PK-like)"/>
    <property type="match status" value="1"/>
</dbReference>
<dbReference type="Proteomes" id="UP000312512">
    <property type="component" value="Unassembled WGS sequence"/>
</dbReference>
<dbReference type="EMBL" id="VDLX02000010">
    <property type="protein sequence ID" value="KAB8192387.1"/>
    <property type="molecule type" value="Genomic_DNA"/>
</dbReference>
<keyword evidence="2" id="KW-0808">Transferase</keyword>
<sequence>MGATKRDADEARTDVPLVRRLIAGQFPRWAGLPIERVDHYGTDHDIYRLGDQLSVRMPRRGWAAGQAAKERRWLPRLAPHLPLAVPVQLAMGEPAEGYPFAWSVYEWLPGANANGTLNDLDQAAVDLAAFVTALRRADSTGAHPRPTGARGGPLAESDEPVRRSIARLGDRIDGKAALRSWEESLEAPVWDGPEVWVHGDLLPGNLLVVEGRLSAIIDFGALNVGDPACDLQPAWNVFAGENRARFRAELGVDDASWLRGRGWALSQAVNALAYYWDTNAGMVRQTSHALAQVLAEDGER</sequence>
<dbReference type="InterPro" id="IPR002575">
    <property type="entry name" value="Aminoglycoside_PTrfase"/>
</dbReference>
<proteinExistence type="predicted"/>
<dbReference type="RefSeq" id="WP_139633457.1">
    <property type="nucleotide sequence ID" value="NZ_VDLX02000010.1"/>
</dbReference>
<dbReference type="OrthoDB" id="9797603at2"/>
<name>A0A5C4W769_9ACTN</name>
<dbReference type="GO" id="GO:0016740">
    <property type="term" value="F:transferase activity"/>
    <property type="evidence" value="ECO:0007669"/>
    <property type="project" value="UniProtKB-KW"/>
</dbReference>
<feature type="domain" description="Aminoglycoside phosphotransferase" evidence="1">
    <location>
        <begin position="41"/>
        <end position="262"/>
    </location>
</feature>
<dbReference type="Gene3D" id="3.30.200.20">
    <property type="entry name" value="Phosphorylase Kinase, domain 1"/>
    <property type="match status" value="1"/>
</dbReference>
<dbReference type="PANTHER" id="PTHR21310">
    <property type="entry name" value="AMINOGLYCOSIDE PHOSPHOTRANSFERASE-RELATED-RELATED"/>
    <property type="match status" value="1"/>
</dbReference>
<dbReference type="Pfam" id="PF01636">
    <property type="entry name" value="APH"/>
    <property type="match status" value="1"/>
</dbReference>
<dbReference type="InterPro" id="IPR011009">
    <property type="entry name" value="Kinase-like_dom_sf"/>
</dbReference>
<gene>
    <name evidence="2" type="ORF">FH608_027420</name>
</gene>
<organism evidence="2 3">
    <name type="scientific">Nonomuraea phyllanthi</name>
    <dbReference type="NCBI Taxonomy" id="2219224"/>
    <lineage>
        <taxon>Bacteria</taxon>
        <taxon>Bacillati</taxon>
        <taxon>Actinomycetota</taxon>
        <taxon>Actinomycetes</taxon>
        <taxon>Streptosporangiales</taxon>
        <taxon>Streptosporangiaceae</taxon>
        <taxon>Nonomuraea</taxon>
    </lineage>
</organism>
<evidence type="ECO:0000313" key="2">
    <source>
        <dbReference type="EMBL" id="KAB8192387.1"/>
    </source>
</evidence>
<keyword evidence="3" id="KW-1185">Reference proteome</keyword>